<feature type="region of interest" description="Disordered" evidence="6">
    <location>
        <begin position="240"/>
        <end position="259"/>
    </location>
</feature>
<evidence type="ECO:0000256" key="3">
    <source>
        <dbReference type="ARBA" id="ARBA00022692"/>
    </source>
</evidence>
<feature type="transmembrane region" description="Helical" evidence="7">
    <location>
        <begin position="6"/>
        <end position="30"/>
    </location>
</feature>
<dbReference type="Proteomes" id="UP000597507">
    <property type="component" value="Unassembled WGS sequence"/>
</dbReference>
<organism evidence="8 9">
    <name type="scientific">Caldovatus sediminis</name>
    <dbReference type="NCBI Taxonomy" id="2041189"/>
    <lineage>
        <taxon>Bacteria</taxon>
        <taxon>Pseudomonadati</taxon>
        <taxon>Pseudomonadota</taxon>
        <taxon>Alphaproteobacteria</taxon>
        <taxon>Acetobacterales</taxon>
        <taxon>Roseomonadaceae</taxon>
        <taxon>Caldovatus</taxon>
    </lineage>
</organism>
<accession>A0A8J2Z9R3</accession>
<comment type="caution">
    <text evidence="8">The sequence shown here is derived from an EMBL/GenBank/DDBJ whole genome shotgun (WGS) entry which is preliminary data.</text>
</comment>
<dbReference type="Pfam" id="PF03741">
    <property type="entry name" value="TerC"/>
    <property type="match status" value="1"/>
</dbReference>
<dbReference type="PANTHER" id="PTHR30238:SF4">
    <property type="entry name" value="SLL1022 PROTEIN"/>
    <property type="match status" value="1"/>
</dbReference>
<evidence type="ECO:0000256" key="4">
    <source>
        <dbReference type="ARBA" id="ARBA00022989"/>
    </source>
</evidence>
<keyword evidence="3 7" id="KW-0812">Transmembrane</keyword>
<feature type="transmembrane region" description="Helical" evidence="7">
    <location>
        <begin position="182"/>
        <end position="199"/>
    </location>
</feature>
<name>A0A8J2Z9R3_9PROT</name>
<evidence type="ECO:0000313" key="8">
    <source>
        <dbReference type="EMBL" id="GGG24226.1"/>
    </source>
</evidence>
<dbReference type="InterPro" id="IPR005496">
    <property type="entry name" value="Integral_membrane_TerC"/>
</dbReference>
<keyword evidence="4 7" id="KW-1133">Transmembrane helix</keyword>
<comment type="subcellular location">
    <subcellularLocation>
        <location evidence="1">Membrane</location>
        <topology evidence="1">Multi-pass membrane protein</topology>
    </subcellularLocation>
</comment>
<evidence type="ECO:0000313" key="9">
    <source>
        <dbReference type="Proteomes" id="UP000597507"/>
    </source>
</evidence>
<feature type="transmembrane region" description="Helical" evidence="7">
    <location>
        <begin position="152"/>
        <end position="170"/>
    </location>
</feature>
<feature type="transmembrane region" description="Helical" evidence="7">
    <location>
        <begin position="211"/>
        <end position="229"/>
    </location>
</feature>
<evidence type="ECO:0000256" key="5">
    <source>
        <dbReference type="ARBA" id="ARBA00023136"/>
    </source>
</evidence>
<dbReference type="RefSeq" id="WP_188898925.1">
    <property type="nucleotide sequence ID" value="NZ_BMKS01000002.1"/>
</dbReference>
<evidence type="ECO:0000256" key="6">
    <source>
        <dbReference type="SAM" id="MobiDB-lite"/>
    </source>
</evidence>
<feature type="transmembrane region" description="Helical" evidence="7">
    <location>
        <begin position="123"/>
        <end position="146"/>
    </location>
</feature>
<evidence type="ECO:0000256" key="1">
    <source>
        <dbReference type="ARBA" id="ARBA00004141"/>
    </source>
</evidence>
<keyword evidence="9" id="KW-1185">Reference proteome</keyword>
<evidence type="ECO:0000256" key="7">
    <source>
        <dbReference type="SAM" id="Phobius"/>
    </source>
</evidence>
<reference evidence="8 9" key="1">
    <citation type="journal article" date="2014" name="Int. J. Syst. Evol. Microbiol.">
        <title>Complete genome sequence of Corynebacterium casei LMG S-19264T (=DSM 44701T), isolated from a smear-ripened cheese.</title>
        <authorList>
            <consortium name="US DOE Joint Genome Institute (JGI-PGF)"/>
            <person name="Walter F."/>
            <person name="Albersmeier A."/>
            <person name="Kalinowski J."/>
            <person name="Ruckert C."/>
        </authorList>
    </citation>
    <scope>NUCLEOTIDE SEQUENCE [LARGE SCALE GENOMIC DNA]</scope>
    <source>
        <strain evidence="8 9">CGMCC 1.16330</strain>
    </source>
</reference>
<feature type="transmembrane region" description="Helical" evidence="7">
    <location>
        <begin position="84"/>
        <end position="102"/>
    </location>
</feature>
<evidence type="ECO:0000256" key="2">
    <source>
        <dbReference type="ARBA" id="ARBA00007511"/>
    </source>
</evidence>
<sequence>MEAETIVALLTLIGLEVVLGIDNLVFIAILTNRLPERRRFSARRIGLGLAILLRFAMLAGASWLLSLEWTVFRLGPWDASGKDLILLAGGLFLIGKATIEIHHRVDPFARQAAHALDARLARYWPTVLQILLLDMVFSVDSILAAVALTREIWIIATAIAVAVLVMLMSMDRLADFLERNPTVVMLALAFLVMIGMVLVAEAFEVHVPKGFVYTAMAFAAGVEALNLLARRAAQRRQAIAAGQEAPASPAPRGGATAPD</sequence>
<gene>
    <name evidence="8" type="ORF">GCM10010964_10450</name>
</gene>
<comment type="similarity">
    <text evidence="2">Belongs to the TerC family.</text>
</comment>
<keyword evidence="5 7" id="KW-0472">Membrane</keyword>
<dbReference type="EMBL" id="BMKS01000002">
    <property type="protein sequence ID" value="GGG24226.1"/>
    <property type="molecule type" value="Genomic_DNA"/>
</dbReference>
<dbReference type="AlphaFoldDB" id="A0A8J2Z9R3"/>
<protein>
    <submittedName>
        <fullName evidence="8">Membrane protein</fullName>
    </submittedName>
</protein>
<feature type="transmembrane region" description="Helical" evidence="7">
    <location>
        <begin position="51"/>
        <end position="72"/>
    </location>
</feature>
<dbReference type="GO" id="GO:0016020">
    <property type="term" value="C:membrane"/>
    <property type="evidence" value="ECO:0007669"/>
    <property type="project" value="UniProtKB-SubCell"/>
</dbReference>
<dbReference type="PANTHER" id="PTHR30238">
    <property type="entry name" value="MEMBRANE BOUND PREDICTED REDOX MODULATOR"/>
    <property type="match status" value="1"/>
</dbReference>
<proteinExistence type="inferred from homology"/>